<keyword evidence="1" id="KW-0472">Membrane</keyword>
<evidence type="ECO:0000256" key="1">
    <source>
        <dbReference type="SAM" id="Phobius"/>
    </source>
</evidence>
<keyword evidence="1" id="KW-0812">Transmembrane</keyword>
<proteinExistence type="predicted"/>
<reference evidence="2 3" key="1">
    <citation type="submission" date="2015-03" db="EMBL/GenBank/DDBJ databases">
        <title>Genomic characterization of Dehalococcoides mccartyi strain 11a5, an unusal plasmid-containing chloroethene dechlorinator.</title>
        <authorList>
            <person name="Zhao S."/>
            <person name="Ding C."/>
            <person name="He J."/>
        </authorList>
    </citation>
    <scope>NUCLEOTIDE SEQUENCE [LARGE SCALE GENOMIC DNA]</scope>
    <source>
        <strain evidence="2 3">11a5</strain>
    </source>
</reference>
<sequence>MPACPYRRYKNAVKQTPNLEGKTRNVKSRYPALQLVIKVIKILAILITLAGIIASTTIMAGDGLIHIDSATAFSVFAGMLGILASLLQGILIYATAELLQCFIDIERNTRKTTHLLNTR</sequence>
<dbReference type="Proteomes" id="UP000076394">
    <property type="component" value="Chromosome"/>
</dbReference>
<dbReference type="EMBL" id="CP011127">
    <property type="protein sequence ID" value="AMU86341.1"/>
    <property type="molecule type" value="Genomic_DNA"/>
</dbReference>
<name>A0A142V9Q9_9CHLR</name>
<feature type="transmembrane region" description="Helical" evidence="1">
    <location>
        <begin position="39"/>
        <end position="60"/>
    </location>
</feature>
<evidence type="ECO:0000313" key="3">
    <source>
        <dbReference type="Proteomes" id="UP000076394"/>
    </source>
</evidence>
<accession>A0A142V9Q9</accession>
<evidence type="ECO:0000313" key="2">
    <source>
        <dbReference type="EMBL" id="AMU86341.1"/>
    </source>
</evidence>
<protein>
    <submittedName>
        <fullName evidence="2">Uncharacterized protein</fullName>
    </submittedName>
</protein>
<gene>
    <name evidence="2" type="ORF">Dm11a5_0515</name>
</gene>
<dbReference type="AlphaFoldDB" id="A0A142V9Q9"/>
<dbReference type="PATRIC" id="fig|61435.13.peg.544"/>
<feature type="transmembrane region" description="Helical" evidence="1">
    <location>
        <begin position="72"/>
        <end position="94"/>
    </location>
</feature>
<keyword evidence="1" id="KW-1133">Transmembrane helix</keyword>
<organism evidence="2 3">
    <name type="scientific">Dehalococcoides mccartyi</name>
    <dbReference type="NCBI Taxonomy" id="61435"/>
    <lineage>
        <taxon>Bacteria</taxon>
        <taxon>Bacillati</taxon>
        <taxon>Chloroflexota</taxon>
        <taxon>Dehalococcoidia</taxon>
        <taxon>Dehalococcoidales</taxon>
        <taxon>Dehalococcoidaceae</taxon>
        <taxon>Dehalococcoides</taxon>
    </lineage>
</organism>